<evidence type="ECO:0000256" key="2">
    <source>
        <dbReference type="ARBA" id="ARBA00022859"/>
    </source>
</evidence>
<feature type="domain" description="Immunoglobulin V-set" evidence="7">
    <location>
        <begin position="53"/>
        <end position="140"/>
    </location>
</feature>
<evidence type="ECO:0000256" key="4">
    <source>
        <dbReference type="ARBA" id="ARBA00023170"/>
    </source>
</evidence>
<reference evidence="8" key="3">
    <citation type="submission" date="2025-09" db="UniProtKB">
        <authorList>
            <consortium name="Ensembl"/>
        </authorList>
    </citation>
    <scope>IDENTIFICATION</scope>
    <source>
        <strain evidence="8">breed Abyssinian</strain>
    </source>
</reference>
<keyword evidence="2" id="KW-0391">Immunity</keyword>
<organism evidence="8 9">
    <name type="scientific">Felis catus</name>
    <name type="common">Cat</name>
    <name type="synonym">Felis silvestris catus</name>
    <dbReference type="NCBI Taxonomy" id="9685"/>
    <lineage>
        <taxon>Eukaryota</taxon>
        <taxon>Metazoa</taxon>
        <taxon>Chordata</taxon>
        <taxon>Craniata</taxon>
        <taxon>Vertebrata</taxon>
        <taxon>Euteleostomi</taxon>
        <taxon>Mammalia</taxon>
        <taxon>Eutheria</taxon>
        <taxon>Laurasiatheria</taxon>
        <taxon>Carnivora</taxon>
        <taxon>Feliformia</taxon>
        <taxon>Felidae</taxon>
        <taxon>Felinae</taxon>
        <taxon>Felis</taxon>
    </lineage>
</organism>
<evidence type="ECO:0000313" key="8">
    <source>
        <dbReference type="Ensembl" id="ENSFCTP00005042112.1"/>
    </source>
</evidence>
<evidence type="ECO:0000259" key="7">
    <source>
        <dbReference type="Pfam" id="PF07686"/>
    </source>
</evidence>
<keyword evidence="1" id="KW-0732">Signal</keyword>
<sequence length="153" mass="17332">MDRDPALLPDWARPAAELEKARGAQAMVPFPILWGWVLMATVTTDASASLVEQRPRWVLVPRGQAKTLQCILRDSQYPWMSWYQQDLQGQLQLLATLRNTGDKEVVSHPGADYQVTRVDNTELGLHVANVTQGRTLYCTCSKDTVRRPPWTNE</sequence>
<reference evidence="8 9" key="1">
    <citation type="submission" date="2021-02" db="EMBL/GenBank/DDBJ databases">
        <title>Safari Cat Assemblies.</title>
        <authorList>
            <person name="Bredemeyer K.R."/>
            <person name="Murphy W.J."/>
        </authorList>
    </citation>
    <scope>NUCLEOTIDE SEQUENCE [LARGE SCALE GENOMIC DNA]</scope>
</reference>
<evidence type="ECO:0000256" key="6">
    <source>
        <dbReference type="ARBA" id="ARBA00043266"/>
    </source>
</evidence>
<dbReference type="InterPro" id="IPR013106">
    <property type="entry name" value="Ig_V-set"/>
</dbReference>
<evidence type="ECO:0000256" key="5">
    <source>
        <dbReference type="ARBA" id="ARBA00023319"/>
    </source>
</evidence>
<dbReference type="SUPFAM" id="SSF48726">
    <property type="entry name" value="Immunoglobulin"/>
    <property type="match status" value="1"/>
</dbReference>
<dbReference type="InterPro" id="IPR051006">
    <property type="entry name" value="TCR_variable_domain"/>
</dbReference>
<keyword evidence="4" id="KW-0675">Receptor</keyword>
<proteinExistence type="predicted"/>
<keyword evidence="6" id="KW-1279">T cell receptor</keyword>
<dbReference type="Gene3D" id="2.60.40.10">
    <property type="entry name" value="Immunoglobulins"/>
    <property type="match status" value="1"/>
</dbReference>
<dbReference type="Proteomes" id="UP000823872">
    <property type="component" value="Chromosome A2"/>
</dbReference>
<dbReference type="InterPro" id="IPR013783">
    <property type="entry name" value="Ig-like_fold"/>
</dbReference>
<name>A0ABI7Z5E9_FELCA</name>
<evidence type="ECO:0000256" key="1">
    <source>
        <dbReference type="ARBA" id="ARBA00022729"/>
    </source>
</evidence>
<keyword evidence="9" id="KW-1185">Reference proteome</keyword>
<dbReference type="Pfam" id="PF07686">
    <property type="entry name" value="V-set"/>
    <property type="match status" value="1"/>
</dbReference>
<dbReference type="PANTHER" id="PTHR19343">
    <property type="entry name" value="T CELL RECEPTOR ALPHA VARIABLE 1-2"/>
    <property type="match status" value="1"/>
</dbReference>
<dbReference type="InterPro" id="IPR036179">
    <property type="entry name" value="Ig-like_dom_sf"/>
</dbReference>
<evidence type="ECO:0000313" key="9">
    <source>
        <dbReference type="Proteomes" id="UP000823872"/>
    </source>
</evidence>
<dbReference type="PANTHER" id="PTHR19343:SF2">
    <property type="entry name" value="T-CELL RECEPTOR BETA CHAIN V REGION E1"/>
    <property type="match status" value="1"/>
</dbReference>
<accession>A0ABI7Z5E9</accession>
<keyword evidence="5" id="KW-0393">Immunoglobulin domain</keyword>
<dbReference type="Ensembl" id="ENSFCTT00005057324.1">
    <property type="protein sequence ID" value="ENSFCTP00005042112.1"/>
    <property type="gene ID" value="ENSFCTG00005019953.1"/>
</dbReference>
<protein>
    <recommendedName>
        <fullName evidence="7">Immunoglobulin V-set domain-containing protein</fullName>
    </recommendedName>
</protein>
<keyword evidence="3" id="KW-1064">Adaptive immunity</keyword>
<dbReference type="GeneTree" id="ENSGT00940000153130"/>
<reference evidence="8" key="2">
    <citation type="submission" date="2025-08" db="UniProtKB">
        <authorList>
            <consortium name="Ensembl"/>
        </authorList>
    </citation>
    <scope>IDENTIFICATION</scope>
    <source>
        <strain evidence="8">breed Abyssinian</strain>
    </source>
</reference>
<evidence type="ECO:0000256" key="3">
    <source>
        <dbReference type="ARBA" id="ARBA00023130"/>
    </source>
</evidence>